<dbReference type="STRING" id="105231.A0A1Y1I887"/>
<proteinExistence type="inferred from homology"/>
<sequence length="430" mass="47023">MASVRVLLLLLAAASAVQLSIGAAAEAAAVPTLGLDNGLGGRPPMGWNSWNHFACNISEDLIRDTIDSLVETGLAEIGYNYVNIDDCWQAKARDSKGNLVADPETFPSGIKALSDYAHSKGLKLGVYSDAGYYTCQRRPGSLGFEMQDAVKFAEWEVDYLKYDNCFNDLSKPELRYPVMRDALLSVDRAIFFSMCEWGVDQPATWASKVGNSWRTTGDIRDSWYSMVAITDQNEPWWPYAGPGGWNDPDMLEVGNGGMTTAEYRAHFSLWALMKSPLLIGCDITNMTEDTKSILMNKEVIDINQDSLGVQGHRVLKSGSGGLLEVWAGPLSGNRTVVALWNRGVWGATISADLELLGFEAGSELTARDVWKHEDVSKPVTGSISADVPSHDVAMYILREAVKVDANAENAESFARFEDVRKVRAGRASSV</sequence>
<evidence type="ECO:0000256" key="5">
    <source>
        <dbReference type="ARBA" id="ARBA00022801"/>
    </source>
</evidence>
<dbReference type="PROSITE" id="PS00512">
    <property type="entry name" value="ALPHA_GALACTOSIDASE"/>
    <property type="match status" value="1"/>
</dbReference>
<feature type="signal peptide" evidence="9">
    <location>
        <begin position="1"/>
        <end position="16"/>
    </location>
</feature>
<evidence type="ECO:0000313" key="11">
    <source>
        <dbReference type="EMBL" id="GAQ84318.1"/>
    </source>
</evidence>
<dbReference type="CDD" id="cd14792">
    <property type="entry name" value="GH27"/>
    <property type="match status" value="1"/>
</dbReference>
<gene>
    <name evidence="11" type="ORF">KFL_001840170</name>
</gene>
<protein>
    <recommendedName>
        <fullName evidence="3 8">Alpha-galactosidase</fullName>
        <ecNumber evidence="3 8">3.2.1.22</ecNumber>
    </recommendedName>
    <alternativeName>
        <fullName evidence="8">Melibiase</fullName>
    </alternativeName>
</protein>
<name>A0A1Y1I887_KLENI</name>
<dbReference type="InterPro" id="IPR041233">
    <property type="entry name" value="Melibiase_C"/>
</dbReference>
<evidence type="ECO:0000256" key="1">
    <source>
        <dbReference type="ARBA" id="ARBA00001255"/>
    </source>
</evidence>
<dbReference type="InterPro" id="IPR000111">
    <property type="entry name" value="Glyco_hydro_27/36_CS"/>
</dbReference>
<dbReference type="EC" id="3.2.1.22" evidence="3 8"/>
<evidence type="ECO:0000256" key="6">
    <source>
        <dbReference type="ARBA" id="ARBA00023157"/>
    </source>
</evidence>
<dbReference type="InterPro" id="IPR002241">
    <property type="entry name" value="Glyco_hydro_27"/>
</dbReference>
<organism evidence="11 12">
    <name type="scientific">Klebsormidium nitens</name>
    <name type="common">Green alga</name>
    <name type="synonym">Ulothrix nitens</name>
    <dbReference type="NCBI Taxonomy" id="105231"/>
    <lineage>
        <taxon>Eukaryota</taxon>
        <taxon>Viridiplantae</taxon>
        <taxon>Streptophyta</taxon>
        <taxon>Klebsormidiophyceae</taxon>
        <taxon>Klebsormidiales</taxon>
        <taxon>Klebsormidiaceae</taxon>
        <taxon>Klebsormidium</taxon>
    </lineage>
</organism>
<dbReference type="Proteomes" id="UP000054558">
    <property type="component" value="Unassembled WGS sequence"/>
</dbReference>
<dbReference type="SUPFAM" id="SSF51445">
    <property type="entry name" value="(Trans)glycosidases"/>
    <property type="match status" value="1"/>
</dbReference>
<feature type="chain" id="PRO_5012078639" description="Alpha-galactosidase" evidence="9">
    <location>
        <begin position="17"/>
        <end position="430"/>
    </location>
</feature>
<keyword evidence="6 8" id="KW-1015">Disulfide bond</keyword>
<keyword evidence="12" id="KW-1185">Reference proteome</keyword>
<comment type="catalytic activity">
    <reaction evidence="1 8">
        <text>Hydrolysis of terminal, non-reducing alpha-D-galactose residues in alpha-D-galactosides, including galactose oligosaccharides, galactomannans and galactolipids.</text>
        <dbReference type="EC" id="3.2.1.22"/>
    </reaction>
</comment>
<evidence type="ECO:0000256" key="7">
    <source>
        <dbReference type="ARBA" id="ARBA00023295"/>
    </source>
</evidence>
<dbReference type="OMA" id="NAYYCDI"/>
<dbReference type="PANTHER" id="PTHR11452:SF75">
    <property type="entry name" value="ALPHA-GALACTOSIDASE MEL1"/>
    <property type="match status" value="1"/>
</dbReference>
<dbReference type="Pfam" id="PF17801">
    <property type="entry name" value="Melibiase_C"/>
    <property type="match status" value="1"/>
</dbReference>
<keyword evidence="7 8" id="KW-0326">Glycosidase</keyword>
<dbReference type="InterPro" id="IPR017853">
    <property type="entry name" value="GH"/>
</dbReference>
<dbReference type="GO" id="GO:0004557">
    <property type="term" value="F:alpha-galactosidase activity"/>
    <property type="evidence" value="ECO:0007669"/>
    <property type="project" value="UniProtKB-EC"/>
</dbReference>
<dbReference type="SUPFAM" id="SSF51011">
    <property type="entry name" value="Glycosyl hydrolase domain"/>
    <property type="match status" value="1"/>
</dbReference>
<dbReference type="PANTHER" id="PTHR11452">
    <property type="entry name" value="ALPHA-GALACTOSIDASE/ALPHA-N-ACETYLGALACTOSAMINIDASE"/>
    <property type="match status" value="1"/>
</dbReference>
<evidence type="ECO:0000256" key="4">
    <source>
        <dbReference type="ARBA" id="ARBA00022729"/>
    </source>
</evidence>
<dbReference type="FunFam" id="2.60.40.1180:FF:000008">
    <property type="entry name" value="Alpha-galactosidase"/>
    <property type="match status" value="1"/>
</dbReference>
<dbReference type="PRINTS" id="PR00740">
    <property type="entry name" value="GLHYDRLASE27"/>
</dbReference>
<dbReference type="Pfam" id="PF16499">
    <property type="entry name" value="Melibiase_2"/>
    <property type="match status" value="1"/>
</dbReference>
<keyword evidence="4 9" id="KW-0732">Signal</keyword>
<keyword evidence="5 8" id="KW-0378">Hydrolase</keyword>
<dbReference type="AlphaFoldDB" id="A0A1Y1I887"/>
<dbReference type="InterPro" id="IPR013780">
    <property type="entry name" value="Glyco_hydro_b"/>
</dbReference>
<reference evidence="11 12" key="1">
    <citation type="journal article" date="2014" name="Nat. Commun.">
        <title>Klebsormidium flaccidum genome reveals primary factors for plant terrestrial adaptation.</title>
        <authorList>
            <person name="Hori K."/>
            <person name="Maruyama F."/>
            <person name="Fujisawa T."/>
            <person name="Togashi T."/>
            <person name="Yamamoto N."/>
            <person name="Seo M."/>
            <person name="Sato S."/>
            <person name="Yamada T."/>
            <person name="Mori H."/>
            <person name="Tajima N."/>
            <person name="Moriyama T."/>
            <person name="Ikeuchi M."/>
            <person name="Watanabe M."/>
            <person name="Wada H."/>
            <person name="Kobayashi K."/>
            <person name="Saito M."/>
            <person name="Masuda T."/>
            <person name="Sasaki-Sekimoto Y."/>
            <person name="Mashiguchi K."/>
            <person name="Awai K."/>
            <person name="Shimojima M."/>
            <person name="Masuda S."/>
            <person name="Iwai M."/>
            <person name="Nobusawa T."/>
            <person name="Narise T."/>
            <person name="Kondo S."/>
            <person name="Saito H."/>
            <person name="Sato R."/>
            <person name="Murakawa M."/>
            <person name="Ihara Y."/>
            <person name="Oshima-Yamada Y."/>
            <person name="Ohtaka K."/>
            <person name="Satoh M."/>
            <person name="Sonobe K."/>
            <person name="Ishii M."/>
            <person name="Ohtani R."/>
            <person name="Kanamori-Sato M."/>
            <person name="Honoki R."/>
            <person name="Miyazaki D."/>
            <person name="Mochizuki H."/>
            <person name="Umetsu J."/>
            <person name="Higashi K."/>
            <person name="Shibata D."/>
            <person name="Kamiya Y."/>
            <person name="Sato N."/>
            <person name="Nakamura Y."/>
            <person name="Tabata S."/>
            <person name="Ida S."/>
            <person name="Kurokawa K."/>
            <person name="Ohta H."/>
        </authorList>
    </citation>
    <scope>NUCLEOTIDE SEQUENCE [LARGE SCALE GENOMIC DNA]</scope>
    <source>
        <strain evidence="11 12">NIES-2285</strain>
    </source>
</reference>
<accession>A0A1Y1I887</accession>
<comment type="similarity">
    <text evidence="2 8">Belongs to the glycosyl hydrolase 27 family.</text>
</comment>
<evidence type="ECO:0000256" key="9">
    <source>
        <dbReference type="SAM" id="SignalP"/>
    </source>
</evidence>
<feature type="domain" description="Alpha galactosidase C-terminal" evidence="10">
    <location>
        <begin position="321"/>
        <end position="397"/>
    </location>
</feature>
<evidence type="ECO:0000259" key="10">
    <source>
        <dbReference type="Pfam" id="PF17801"/>
    </source>
</evidence>
<evidence type="ECO:0000313" key="12">
    <source>
        <dbReference type="Proteomes" id="UP000054558"/>
    </source>
</evidence>
<evidence type="ECO:0000256" key="8">
    <source>
        <dbReference type="RuleBase" id="RU361168"/>
    </source>
</evidence>
<evidence type="ECO:0000256" key="3">
    <source>
        <dbReference type="ARBA" id="ARBA00012755"/>
    </source>
</evidence>
<dbReference type="EMBL" id="DF237133">
    <property type="protein sequence ID" value="GAQ84318.1"/>
    <property type="molecule type" value="Genomic_DNA"/>
</dbReference>
<dbReference type="Gene3D" id="2.60.40.1180">
    <property type="entry name" value="Golgi alpha-mannosidase II"/>
    <property type="match status" value="1"/>
</dbReference>
<dbReference type="GO" id="GO:0005975">
    <property type="term" value="P:carbohydrate metabolic process"/>
    <property type="evidence" value="ECO:0007669"/>
    <property type="project" value="InterPro"/>
</dbReference>
<evidence type="ECO:0000256" key="2">
    <source>
        <dbReference type="ARBA" id="ARBA00009743"/>
    </source>
</evidence>
<dbReference type="InterPro" id="IPR013785">
    <property type="entry name" value="Aldolase_TIM"/>
</dbReference>
<dbReference type="OrthoDB" id="5795902at2759"/>
<dbReference type="FunFam" id="3.20.20.70:FF:000093">
    <property type="entry name" value="Alpha-galactosidase"/>
    <property type="match status" value="1"/>
</dbReference>
<dbReference type="Gene3D" id="3.20.20.70">
    <property type="entry name" value="Aldolase class I"/>
    <property type="match status" value="1"/>
</dbReference>